<dbReference type="EMBL" id="AP014940">
    <property type="protein sequence ID" value="BAV98970.1"/>
    <property type="molecule type" value="Genomic_DNA"/>
</dbReference>
<evidence type="ECO:0000313" key="3">
    <source>
        <dbReference type="Proteomes" id="UP000218824"/>
    </source>
</evidence>
<gene>
    <name evidence="2" type="ORF">LEN_3483</name>
</gene>
<feature type="region of interest" description="Disordered" evidence="1">
    <location>
        <begin position="34"/>
        <end position="53"/>
    </location>
</feature>
<organism evidence="2 3">
    <name type="scientific">Lysobacter enzymogenes</name>
    <dbReference type="NCBI Taxonomy" id="69"/>
    <lineage>
        <taxon>Bacteria</taxon>
        <taxon>Pseudomonadati</taxon>
        <taxon>Pseudomonadota</taxon>
        <taxon>Gammaproteobacteria</taxon>
        <taxon>Lysobacterales</taxon>
        <taxon>Lysobacteraceae</taxon>
        <taxon>Lysobacter</taxon>
    </lineage>
</organism>
<sequence>MLMAALAACAHSRPDAGAPAAASGCSGIPSDPTAPAGFVRAGPATHGPGAQGVPAQLRLQRPTQDAERLPPLYVFDASAGMVREWDGRDPATSDIPLEWRQEPEFKAADEAGYWGEVVDGQFYRVPWLGPCDLAQMLPAPVQLAAPPGGLLFLQFIAPRCRDCERLSQAIERTIARHPQLPVRWVQVQTGAPDDGRERGR</sequence>
<proteinExistence type="predicted"/>
<evidence type="ECO:0000313" key="2">
    <source>
        <dbReference type="EMBL" id="BAV98970.1"/>
    </source>
</evidence>
<dbReference type="Proteomes" id="UP000218824">
    <property type="component" value="Chromosome"/>
</dbReference>
<evidence type="ECO:0008006" key="4">
    <source>
        <dbReference type="Google" id="ProtNLM"/>
    </source>
</evidence>
<dbReference type="AlphaFoldDB" id="A0AAU9AIQ5"/>
<reference evidence="2 3" key="1">
    <citation type="journal article" date="2017" name="DNA Res.">
        <title>Complete genome sequence and expression profile of the commercial lytic enzyme producer Lysobacter enzymogenes M497-1.</title>
        <authorList>
            <person name="Takami H."/>
            <person name="Toyoda A."/>
            <person name="Uchiyama I."/>
            <person name="Itoh T."/>
            <person name="Takaki Y."/>
            <person name="Arai W."/>
            <person name="Nishi S."/>
            <person name="Kawai M."/>
            <person name="Shinya K."/>
            <person name="Ikeda H."/>
        </authorList>
    </citation>
    <scope>NUCLEOTIDE SEQUENCE [LARGE SCALE GENOMIC DNA]</scope>
    <source>
        <strain evidence="2 3">M497-1</strain>
    </source>
</reference>
<name>A0AAU9AIQ5_LYSEN</name>
<dbReference type="KEGG" id="lem:LEN_3483"/>
<accession>A0AAU9AIQ5</accession>
<evidence type="ECO:0000256" key="1">
    <source>
        <dbReference type="SAM" id="MobiDB-lite"/>
    </source>
</evidence>
<protein>
    <recommendedName>
        <fullName evidence="4">Lipoprotein</fullName>
    </recommendedName>
</protein>